<dbReference type="GO" id="GO:0003700">
    <property type="term" value="F:DNA-binding transcription factor activity"/>
    <property type="evidence" value="ECO:0007669"/>
    <property type="project" value="InterPro"/>
</dbReference>
<protein>
    <recommendedName>
        <fullName evidence="4">HTH marR-type domain-containing protein</fullName>
    </recommendedName>
</protein>
<dbReference type="PANTHER" id="PTHR42756">
    <property type="entry name" value="TRANSCRIPTIONAL REGULATOR, MARR"/>
    <property type="match status" value="1"/>
</dbReference>
<dbReference type="PROSITE" id="PS50995">
    <property type="entry name" value="HTH_MARR_2"/>
    <property type="match status" value="1"/>
</dbReference>
<name>A0A7Z1AZ60_9PSEU</name>
<dbReference type="PANTHER" id="PTHR42756:SF1">
    <property type="entry name" value="TRANSCRIPTIONAL REPRESSOR OF EMRAB OPERON"/>
    <property type="match status" value="1"/>
</dbReference>
<accession>A0A7Z1AZ60</accession>
<evidence type="ECO:0000259" key="4">
    <source>
        <dbReference type="PROSITE" id="PS50995"/>
    </source>
</evidence>
<dbReference type="RefSeq" id="WP_075131680.1">
    <property type="nucleotide sequence ID" value="NZ_MSIF01000002.1"/>
</dbReference>
<organism evidence="5 6">
    <name type="scientific">Actinophytocola xinjiangensis</name>
    <dbReference type="NCBI Taxonomy" id="485602"/>
    <lineage>
        <taxon>Bacteria</taxon>
        <taxon>Bacillati</taxon>
        <taxon>Actinomycetota</taxon>
        <taxon>Actinomycetes</taxon>
        <taxon>Pseudonocardiales</taxon>
        <taxon>Pseudonocardiaceae</taxon>
    </lineage>
</organism>
<dbReference type="SMART" id="SM00347">
    <property type="entry name" value="HTH_MARR"/>
    <property type="match status" value="1"/>
</dbReference>
<evidence type="ECO:0000256" key="3">
    <source>
        <dbReference type="ARBA" id="ARBA00023163"/>
    </source>
</evidence>
<sequence>MTRHGIGEQSYQMTDTVLYRLVQLAKIHRNELARELAKLGMYIGQEQVLLNLWEADGVSQAELGARVQVLPPTLTKMLQRMERSGLVRRERTGTRGRASWVYLTDRGWQLRGEVEALWRHAECALTAGLDEDELSVLHGYLARLKGLETALETADFGPDRGVDLD</sequence>
<dbReference type="AlphaFoldDB" id="A0A7Z1AZ60"/>
<dbReference type="Gene3D" id="1.10.10.10">
    <property type="entry name" value="Winged helix-like DNA-binding domain superfamily/Winged helix DNA-binding domain"/>
    <property type="match status" value="1"/>
</dbReference>
<evidence type="ECO:0000256" key="1">
    <source>
        <dbReference type="ARBA" id="ARBA00023015"/>
    </source>
</evidence>
<proteinExistence type="predicted"/>
<dbReference type="EMBL" id="MSIF01000002">
    <property type="protein sequence ID" value="OLF12772.1"/>
    <property type="molecule type" value="Genomic_DNA"/>
</dbReference>
<dbReference type="InterPro" id="IPR036388">
    <property type="entry name" value="WH-like_DNA-bd_sf"/>
</dbReference>
<dbReference type="SUPFAM" id="SSF46785">
    <property type="entry name" value="Winged helix' DNA-binding domain"/>
    <property type="match status" value="1"/>
</dbReference>
<reference evidence="5 6" key="1">
    <citation type="submission" date="2016-12" db="EMBL/GenBank/DDBJ databases">
        <title>The draft genome sequence of Actinophytocola xinjiangensis.</title>
        <authorList>
            <person name="Wang W."/>
            <person name="Yuan L."/>
        </authorList>
    </citation>
    <scope>NUCLEOTIDE SEQUENCE [LARGE SCALE GENOMIC DNA]</scope>
    <source>
        <strain evidence="5 6">CGMCC 4.4663</strain>
    </source>
</reference>
<dbReference type="InterPro" id="IPR036390">
    <property type="entry name" value="WH_DNA-bd_sf"/>
</dbReference>
<gene>
    <name evidence="5" type="ORF">BLA60_05725</name>
</gene>
<evidence type="ECO:0000313" key="6">
    <source>
        <dbReference type="Proteomes" id="UP000185696"/>
    </source>
</evidence>
<feature type="domain" description="HTH marR-type" evidence="4">
    <location>
        <begin position="14"/>
        <end position="146"/>
    </location>
</feature>
<comment type="caution">
    <text evidence="5">The sequence shown here is derived from an EMBL/GenBank/DDBJ whole genome shotgun (WGS) entry which is preliminary data.</text>
</comment>
<dbReference type="InterPro" id="IPR000835">
    <property type="entry name" value="HTH_MarR-typ"/>
</dbReference>
<dbReference type="Pfam" id="PF01047">
    <property type="entry name" value="MarR"/>
    <property type="match status" value="1"/>
</dbReference>
<keyword evidence="3" id="KW-0804">Transcription</keyword>
<keyword evidence="1" id="KW-0805">Transcription regulation</keyword>
<dbReference type="PRINTS" id="PR00598">
    <property type="entry name" value="HTHMARR"/>
</dbReference>
<evidence type="ECO:0000313" key="5">
    <source>
        <dbReference type="EMBL" id="OLF12772.1"/>
    </source>
</evidence>
<keyword evidence="6" id="KW-1185">Reference proteome</keyword>
<dbReference type="Proteomes" id="UP000185696">
    <property type="component" value="Unassembled WGS sequence"/>
</dbReference>
<dbReference type="OrthoDB" id="3177763at2"/>
<dbReference type="GO" id="GO:0003677">
    <property type="term" value="F:DNA binding"/>
    <property type="evidence" value="ECO:0007669"/>
    <property type="project" value="UniProtKB-KW"/>
</dbReference>
<evidence type="ECO:0000256" key="2">
    <source>
        <dbReference type="ARBA" id="ARBA00023125"/>
    </source>
</evidence>
<keyword evidence="2" id="KW-0238">DNA-binding</keyword>